<reference evidence="1" key="1">
    <citation type="submission" date="2021-03" db="EMBL/GenBank/DDBJ databases">
        <title>Draft genome sequence of rust myrtle Austropuccinia psidii MF-1, a brazilian biotype.</title>
        <authorList>
            <person name="Quecine M.C."/>
            <person name="Pachon D.M.R."/>
            <person name="Bonatelli M.L."/>
            <person name="Correr F.H."/>
            <person name="Franceschini L.M."/>
            <person name="Leite T.F."/>
            <person name="Margarido G.R.A."/>
            <person name="Almeida C.A."/>
            <person name="Ferrarezi J.A."/>
            <person name="Labate C.A."/>
        </authorList>
    </citation>
    <scope>NUCLEOTIDE SEQUENCE</scope>
    <source>
        <strain evidence="1">MF-1</strain>
    </source>
</reference>
<dbReference type="Gene3D" id="1.25.10.10">
    <property type="entry name" value="Leucine-rich Repeat Variant"/>
    <property type="match status" value="1"/>
</dbReference>
<sequence length="162" mass="18015">MQLPPSKQQHLSSTTDLLVQCIGVKQLFKTATEIVADFLRTENRLLTDTHHEYILGYLKSEAASELAQSLKEGDYDDDPMAFWDLLDAYTSPRGVKLISGALGPSHAQLLSYLDVLFHGPGYPGVDDKLSSYLLDWWTTMADDLQDGVEEGLQEARQNLANA</sequence>
<evidence type="ECO:0000313" key="2">
    <source>
        <dbReference type="Proteomes" id="UP000765509"/>
    </source>
</evidence>
<dbReference type="InterPro" id="IPR011989">
    <property type="entry name" value="ARM-like"/>
</dbReference>
<proteinExistence type="predicted"/>
<feature type="non-terminal residue" evidence="1">
    <location>
        <position position="162"/>
    </location>
</feature>
<protein>
    <submittedName>
        <fullName evidence="1">Uncharacterized protein</fullName>
    </submittedName>
</protein>
<evidence type="ECO:0000313" key="1">
    <source>
        <dbReference type="EMBL" id="MBW0553662.1"/>
    </source>
</evidence>
<dbReference type="Proteomes" id="UP000765509">
    <property type="component" value="Unassembled WGS sequence"/>
</dbReference>
<organism evidence="1 2">
    <name type="scientific">Austropuccinia psidii MF-1</name>
    <dbReference type="NCBI Taxonomy" id="1389203"/>
    <lineage>
        <taxon>Eukaryota</taxon>
        <taxon>Fungi</taxon>
        <taxon>Dikarya</taxon>
        <taxon>Basidiomycota</taxon>
        <taxon>Pucciniomycotina</taxon>
        <taxon>Pucciniomycetes</taxon>
        <taxon>Pucciniales</taxon>
        <taxon>Sphaerophragmiaceae</taxon>
        <taxon>Austropuccinia</taxon>
    </lineage>
</organism>
<name>A0A9Q3J0X6_9BASI</name>
<keyword evidence="2" id="KW-1185">Reference proteome</keyword>
<accession>A0A9Q3J0X6</accession>
<gene>
    <name evidence="1" type="ORF">O181_093377</name>
</gene>
<comment type="caution">
    <text evidence="1">The sequence shown here is derived from an EMBL/GenBank/DDBJ whole genome shotgun (WGS) entry which is preliminary data.</text>
</comment>
<dbReference type="OrthoDB" id="2016913at2759"/>
<dbReference type="EMBL" id="AVOT02060118">
    <property type="protein sequence ID" value="MBW0553662.1"/>
    <property type="molecule type" value="Genomic_DNA"/>
</dbReference>
<dbReference type="AlphaFoldDB" id="A0A9Q3J0X6"/>